<evidence type="ECO:0008006" key="3">
    <source>
        <dbReference type="Google" id="ProtNLM"/>
    </source>
</evidence>
<reference evidence="1 2" key="1">
    <citation type="submission" date="2019-06" db="EMBL/GenBank/DDBJ databases">
        <title>A chromosomal-level reference genome of Carpinus fangiana (Coryloideae, Betulaceae).</title>
        <authorList>
            <person name="Yang X."/>
            <person name="Wang Z."/>
            <person name="Zhang L."/>
            <person name="Hao G."/>
            <person name="Liu J."/>
            <person name="Yang Y."/>
        </authorList>
    </citation>
    <scope>NUCLEOTIDE SEQUENCE [LARGE SCALE GENOMIC DNA]</scope>
    <source>
        <strain evidence="1">Cfa_2016G</strain>
        <tissue evidence="1">Leaf</tissue>
    </source>
</reference>
<sequence>MEPAPAQLPVAIHNALRDRGFTEPIFFAQKILNQRDLNRNHDRLLIEVVANNPIITAPEGIGGNWDLGVTLMHSLGSNPITLRRYPEGGALSYMLVKGWKEVLNQINPRLRVNQRVRLWSCQIPGNVMFYVFVEVPDH</sequence>
<protein>
    <recommendedName>
        <fullName evidence="3">TF-B3 domain-containing protein</fullName>
    </recommendedName>
</protein>
<dbReference type="AlphaFoldDB" id="A0A5N6RPP0"/>
<keyword evidence="2" id="KW-1185">Reference proteome</keyword>
<organism evidence="1 2">
    <name type="scientific">Carpinus fangiana</name>
    <dbReference type="NCBI Taxonomy" id="176857"/>
    <lineage>
        <taxon>Eukaryota</taxon>
        <taxon>Viridiplantae</taxon>
        <taxon>Streptophyta</taxon>
        <taxon>Embryophyta</taxon>
        <taxon>Tracheophyta</taxon>
        <taxon>Spermatophyta</taxon>
        <taxon>Magnoliopsida</taxon>
        <taxon>eudicotyledons</taxon>
        <taxon>Gunneridae</taxon>
        <taxon>Pentapetalae</taxon>
        <taxon>rosids</taxon>
        <taxon>fabids</taxon>
        <taxon>Fagales</taxon>
        <taxon>Betulaceae</taxon>
        <taxon>Carpinus</taxon>
    </lineage>
</organism>
<evidence type="ECO:0000313" key="1">
    <source>
        <dbReference type="EMBL" id="KAE8123897.1"/>
    </source>
</evidence>
<dbReference type="Proteomes" id="UP000327013">
    <property type="component" value="Chromosome 8"/>
</dbReference>
<name>A0A5N6RPP0_9ROSI</name>
<dbReference type="OrthoDB" id="1090008at2759"/>
<proteinExistence type="predicted"/>
<evidence type="ECO:0000313" key="2">
    <source>
        <dbReference type="Proteomes" id="UP000327013"/>
    </source>
</evidence>
<dbReference type="EMBL" id="CM017328">
    <property type="protein sequence ID" value="KAE8123897.1"/>
    <property type="molecule type" value="Genomic_DNA"/>
</dbReference>
<gene>
    <name evidence="1" type="ORF">FH972_018816</name>
</gene>
<accession>A0A5N6RPP0</accession>